<proteinExistence type="predicted"/>
<keyword evidence="4" id="KW-1185">Reference proteome</keyword>
<name>A0A290QN29_9BACT</name>
<dbReference type="EMBL" id="CP023344">
    <property type="protein sequence ID" value="ATC65652.1"/>
    <property type="molecule type" value="Genomic_DNA"/>
</dbReference>
<dbReference type="InterPro" id="IPR008928">
    <property type="entry name" value="6-hairpin_glycosidase_sf"/>
</dbReference>
<reference evidence="3 4" key="1">
    <citation type="submission" date="2017-09" db="EMBL/GenBank/DDBJ databases">
        <title>Complete genome sequence of Verrucomicrobial strain HZ-65, isolated from freshwater.</title>
        <authorList>
            <person name="Choi A."/>
        </authorList>
    </citation>
    <scope>NUCLEOTIDE SEQUENCE [LARGE SCALE GENOMIC DNA]</scope>
    <source>
        <strain evidence="3 4">HZ-65</strain>
    </source>
</reference>
<evidence type="ECO:0000313" key="4">
    <source>
        <dbReference type="Proteomes" id="UP000217265"/>
    </source>
</evidence>
<dbReference type="AlphaFoldDB" id="A0A290QN29"/>
<dbReference type="InterPro" id="IPR012341">
    <property type="entry name" value="6hp_glycosidase-like_sf"/>
</dbReference>
<protein>
    <submittedName>
        <fullName evidence="3">Family 88 glycosyl hydrolase</fullName>
    </submittedName>
</protein>
<gene>
    <name evidence="3" type="ORF">CMV30_17815</name>
</gene>
<feature type="signal peptide" evidence="2">
    <location>
        <begin position="1"/>
        <end position="30"/>
    </location>
</feature>
<accession>A0A290QN29</accession>
<dbReference type="Pfam" id="PF07470">
    <property type="entry name" value="Glyco_hydro_88"/>
    <property type="match status" value="1"/>
</dbReference>
<dbReference type="GO" id="GO:0016787">
    <property type="term" value="F:hydrolase activity"/>
    <property type="evidence" value="ECO:0007669"/>
    <property type="project" value="UniProtKB-KW"/>
</dbReference>
<dbReference type="Proteomes" id="UP000217265">
    <property type="component" value="Chromosome"/>
</dbReference>
<dbReference type="Gene3D" id="1.50.10.10">
    <property type="match status" value="1"/>
</dbReference>
<keyword evidence="1 3" id="KW-0378">Hydrolase</keyword>
<sequence length="474" mass="53665">MRGMIITPRLLHGSSLCLGLGLLAAMPLGAQTTDYTKRINGDSAVAVYPVPYTVPKREEIKAVLDRIKGYTVETTTLKVFDNKTGQEIAAPDMANLNPNAVVDRRYGNLNFWDYTNGVVMSGFSMVAEETGDQSYFDYNVRFYDFTFTWMPYFRALEEKTKKRNDYSRMIQMSALDHCGSITAALIRTQMKHPDPRYRAWIDNVADFISNKQFRFEDGSLARERPQPRSVWTDDFYMGVSFLAQMGKLTGDTQYWDDGVKQITQLSKHLFISEKGLYDHGWSENTAGYDPRFYWGRANGWATMAMCELLSVLPKDFKGRDEVLHLYRQHMRSLIELQDGTGLWHNMLDKSETYLETSASAMFVYGLAKGVNEGWLSPAFGPAAITGWNGVVTRVLPDGRVDGICEGTTYANDNSYYFFRGASANTNFFGSVIYAGAEMMKLVKNPEIQIVPARPDAVNSAIHFRWTKDAATPMR</sequence>
<evidence type="ECO:0000256" key="2">
    <source>
        <dbReference type="SAM" id="SignalP"/>
    </source>
</evidence>
<feature type="chain" id="PRO_5013352968" evidence="2">
    <location>
        <begin position="31"/>
        <end position="474"/>
    </location>
</feature>
<dbReference type="SUPFAM" id="SSF48208">
    <property type="entry name" value="Six-hairpin glycosidases"/>
    <property type="match status" value="1"/>
</dbReference>
<dbReference type="InterPro" id="IPR010905">
    <property type="entry name" value="Glyco_hydro_88"/>
</dbReference>
<dbReference type="GO" id="GO:0005975">
    <property type="term" value="P:carbohydrate metabolic process"/>
    <property type="evidence" value="ECO:0007669"/>
    <property type="project" value="InterPro"/>
</dbReference>
<organism evidence="3 4">
    <name type="scientific">Nibricoccus aquaticus</name>
    <dbReference type="NCBI Taxonomy" id="2576891"/>
    <lineage>
        <taxon>Bacteria</taxon>
        <taxon>Pseudomonadati</taxon>
        <taxon>Verrucomicrobiota</taxon>
        <taxon>Opitutia</taxon>
        <taxon>Opitutales</taxon>
        <taxon>Opitutaceae</taxon>
        <taxon>Nibricoccus</taxon>
    </lineage>
</organism>
<evidence type="ECO:0000256" key="1">
    <source>
        <dbReference type="ARBA" id="ARBA00022801"/>
    </source>
</evidence>
<evidence type="ECO:0000313" key="3">
    <source>
        <dbReference type="EMBL" id="ATC65652.1"/>
    </source>
</evidence>
<dbReference type="KEGG" id="vbh:CMV30_17815"/>
<dbReference type="OrthoDB" id="258246at2"/>
<dbReference type="PANTHER" id="PTHR33886:SF8">
    <property type="entry name" value="UNSATURATED RHAMNOGALACTURONAN HYDROLASE (EUROFUNG)"/>
    <property type="match status" value="1"/>
</dbReference>
<dbReference type="PANTHER" id="PTHR33886">
    <property type="entry name" value="UNSATURATED RHAMNOGALACTURONAN HYDROLASE (EUROFUNG)"/>
    <property type="match status" value="1"/>
</dbReference>
<dbReference type="InterPro" id="IPR052043">
    <property type="entry name" value="PolySaccharide_Degr_Enz"/>
</dbReference>
<keyword evidence="2" id="KW-0732">Signal</keyword>